<dbReference type="AlphaFoldDB" id="A0A383B306"/>
<feature type="non-terminal residue" evidence="1">
    <location>
        <position position="56"/>
    </location>
</feature>
<name>A0A383B306_9ZZZZ</name>
<organism evidence="1">
    <name type="scientific">marine metagenome</name>
    <dbReference type="NCBI Taxonomy" id="408172"/>
    <lineage>
        <taxon>unclassified sequences</taxon>
        <taxon>metagenomes</taxon>
        <taxon>ecological metagenomes</taxon>
    </lineage>
</organism>
<evidence type="ECO:0000313" key="1">
    <source>
        <dbReference type="EMBL" id="SVE14180.1"/>
    </source>
</evidence>
<protein>
    <submittedName>
        <fullName evidence="1">Uncharacterized protein</fullName>
    </submittedName>
</protein>
<dbReference type="EMBL" id="UINC01196943">
    <property type="protein sequence ID" value="SVE14180.1"/>
    <property type="molecule type" value="Genomic_DNA"/>
</dbReference>
<gene>
    <name evidence="1" type="ORF">METZ01_LOCUS467034</name>
</gene>
<proteinExistence type="predicted"/>
<reference evidence="1" key="1">
    <citation type="submission" date="2018-05" db="EMBL/GenBank/DDBJ databases">
        <authorList>
            <person name="Lanie J.A."/>
            <person name="Ng W.-L."/>
            <person name="Kazmierczak K.M."/>
            <person name="Andrzejewski T.M."/>
            <person name="Davidsen T.M."/>
            <person name="Wayne K.J."/>
            <person name="Tettelin H."/>
            <person name="Glass J.I."/>
            <person name="Rusch D."/>
            <person name="Podicherti R."/>
            <person name="Tsui H.-C.T."/>
            <person name="Winkler M.E."/>
        </authorList>
    </citation>
    <scope>NUCLEOTIDE SEQUENCE</scope>
</reference>
<accession>A0A383B306</accession>
<feature type="non-terminal residue" evidence="1">
    <location>
        <position position="1"/>
    </location>
</feature>
<sequence length="56" mass="5998">VAKLRNRKFDLGASLVLLATLLLVICSCGQGNQVSVPFNSFVGGTEFILGESNRFP</sequence>